<dbReference type="GO" id="GO:0042575">
    <property type="term" value="C:DNA polymerase complex"/>
    <property type="evidence" value="ECO:0007669"/>
    <property type="project" value="UniProtKB-ARBA"/>
</dbReference>
<dbReference type="PANTHER" id="PTHR37984">
    <property type="entry name" value="PROTEIN CBG26694"/>
    <property type="match status" value="1"/>
</dbReference>
<keyword evidence="5" id="KW-0255">Endonuclease</keyword>
<dbReference type="InterPro" id="IPR041588">
    <property type="entry name" value="Integrase_H2C2"/>
</dbReference>
<dbReference type="CDD" id="cd09274">
    <property type="entry name" value="RNase_HI_RT_Ty3"/>
    <property type="match status" value="1"/>
</dbReference>
<evidence type="ECO:0000256" key="2">
    <source>
        <dbReference type="ARBA" id="ARBA00022679"/>
    </source>
</evidence>
<dbReference type="Gene3D" id="3.30.420.10">
    <property type="entry name" value="Ribonuclease H-like superfamily/Ribonuclease H"/>
    <property type="match status" value="1"/>
</dbReference>
<dbReference type="Pfam" id="PF17917">
    <property type="entry name" value="RT_RNaseH"/>
    <property type="match status" value="1"/>
</dbReference>
<feature type="non-terminal residue" evidence="9">
    <location>
        <position position="1"/>
    </location>
</feature>
<dbReference type="GO" id="GO:0003676">
    <property type="term" value="F:nucleic acid binding"/>
    <property type="evidence" value="ECO:0007669"/>
    <property type="project" value="InterPro"/>
</dbReference>
<dbReference type="AlphaFoldDB" id="A0A6G0VMT2"/>
<feature type="domain" description="Integrase catalytic" evidence="8">
    <location>
        <begin position="275"/>
        <end position="386"/>
    </location>
</feature>
<dbReference type="InterPro" id="IPR012337">
    <property type="entry name" value="RNaseH-like_sf"/>
</dbReference>
<dbReference type="InterPro" id="IPR041373">
    <property type="entry name" value="RT_RNaseH"/>
</dbReference>
<dbReference type="OrthoDB" id="6618553at2759"/>
<protein>
    <recommendedName>
        <fullName evidence="1">RNA-directed DNA polymerase</fullName>
        <ecNumber evidence="1">2.7.7.49</ecNumber>
    </recommendedName>
</protein>
<evidence type="ECO:0000259" key="8">
    <source>
        <dbReference type="PROSITE" id="PS50994"/>
    </source>
</evidence>
<evidence type="ECO:0000313" key="10">
    <source>
        <dbReference type="Proteomes" id="UP000478052"/>
    </source>
</evidence>
<evidence type="ECO:0000313" key="9">
    <source>
        <dbReference type="EMBL" id="KAF0702310.1"/>
    </source>
</evidence>
<accession>A0A6G0VMT2</accession>
<dbReference type="PROSITE" id="PS50994">
    <property type="entry name" value="INTEGRASE"/>
    <property type="match status" value="1"/>
</dbReference>
<dbReference type="FunFam" id="3.30.420.10:FF:000063">
    <property type="entry name" value="Retrovirus-related Pol polyprotein from transposon 297-like Protein"/>
    <property type="match status" value="1"/>
</dbReference>
<dbReference type="Pfam" id="PF17921">
    <property type="entry name" value="Integrase_H2C2"/>
    <property type="match status" value="1"/>
</dbReference>
<comment type="caution">
    <text evidence="9">The sequence shown here is derived from an EMBL/GenBank/DDBJ whole genome shotgun (WGS) entry which is preliminary data.</text>
</comment>
<keyword evidence="2" id="KW-0808">Transferase</keyword>
<keyword evidence="7" id="KW-0695">RNA-directed DNA polymerase</keyword>
<dbReference type="EC" id="2.7.7.49" evidence="1"/>
<dbReference type="GO" id="GO:0003964">
    <property type="term" value="F:RNA-directed DNA polymerase activity"/>
    <property type="evidence" value="ECO:0007669"/>
    <property type="project" value="UniProtKB-KW"/>
</dbReference>
<name>A0A6G0VMT2_APHCR</name>
<dbReference type="GO" id="GO:0016787">
    <property type="term" value="F:hydrolase activity"/>
    <property type="evidence" value="ECO:0007669"/>
    <property type="project" value="UniProtKB-KW"/>
</dbReference>
<evidence type="ECO:0000256" key="1">
    <source>
        <dbReference type="ARBA" id="ARBA00012493"/>
    </source>
</evidence>
<dbReference type="Gene3D" id="1.10.340.70">
    <property type="match status" value="1"/>
</dbReference>
<dbReference type="GO" id="GO:0015074">
    <property type="term" value="P:DNA integration"/>
    <property type="evidence" value="ECO:0007669"/>
    <property type="project" value="InterPro"/>
</dbReference>
<dbReference type="InterPro" id="IPR036397">
    <property type="entry name" value="RNaseH_sf"/>
</dbReference>
<dbReference type="GO" id="GO:0004519">
    <property type="term" value="F:endonuclease activity"/>
    <property type="evidence" value="ECO:0007669"/>
    <property type="project" value="UniProtKB-KW"/>
</dbReference>
<dbReference type="PANTHER" id="PTHR37984:SF7">
    <property type="entry name" value="INTEGRASE CATALYTIC DOMAIN-CONTAINING PROTEIN"/>
    <property type="match status" value="1"/>
</dbReference>
<dbReference type="SUPFAM" id="SSF56672">
    <property type="entry name" value="DNA/RNA polymerases"/>
    <property type="match status" value="1"/>
</dbReference>
<dbReference type="Proteomes" id="UP000478052">
    <property type="component" value="Unassembled WGS sequence"/>
</dbReference>
<sequence length="443" mass="50986">TLIAEASALNNFDMNKQITVQCDSSQNALGCCLLQDNKPVAFASRSLTPTEINYAQIEKELLSITYELSKFHNYVYGNKIIVNNDHLPLVSLLKKPIDKIKNNRLRRLKIKTYPYTYVLEYVPGPKLFIADLLSRNIVHKTPVSEIEMTDVVHTVQIAPELLISAKKFKLYQRETLNDEVLSLVLQYYKDGYDITVQDGLVYLENKIVIPKKLRKTILTLLHETHLSSHKQKFLAKSIFYWPGINSDICNFAEDYSLCQKLKRNQIKQTLINHEIPNAPFIKIGLDMAEYKSSNYLIVVDYYSRWLEIIEIRHKDTSTIISKLKPLFSKFGIPMEIIADNMPFGSREFLKFANDWEFEVNTASPHYPQSNGLAEKGVGIAKKILQKCKEEGHDIDLYLLNYRNSNVANLDFSPAQLLMNRTLRSKLPTFIDEVTVKRSRVTAV</sequence>
<evidence type="ECO:0000256" key="5">
    <source>
        <dbReference type="ARBA" id="ARBA00022759"/>
    </source>
</evidence>
<dbReference type="EMBL" id="VUJU01014335">
    <property type="protein sequence ID" value="KAF0702310.1"/>
    <property type="molecule type" value="Genomic_DNA"/>
</dbReference>
<dbReference type="InterPro" id="IPR050951">
    <property type="entry name" value="Retrovirus_Pol_polyprotein"/>
</dbReference>
<evidence type="ECO:0000256" key="6">
    <source>
        <dbReference type="ARBA" id="ARBA00022801"/>
    </source>
</evidence>
<keyword evidence="4" id="KW-0540">Nuclease</keyword>
<dbReference type="InterPro" id="IPR043502">
    <property type="entry name" value="DNA/RNA_pol_sf"/>
</dbReference>
<keyword evidence="6" id="KW-0378">Hydrolase</keyword>
<proteinExistence type="predicted"/>
<evidence type="ECO:0000256" key="7">
    <source>
        <dbReference type="ARBA" id="ARBA00022918"/>
    </source>
</evidence>
<evidence type="ECO:0000256" key="4">
    <source>
        <dbReference type="ARBA" id="ARBA00022722"/>
    </source>
</evidence>
<dbReference type="FunFam" id="3.10.20.370:FF:000001">
    <property type="entry name" value="Retrovirus-related Pol polyprotein from transposon 17.6-like protein"/>
    <property type="match status" value="1"/>
</dbReference>
<dbReference type="InterPro" id="IPR001584">
    <property type="entry name" value="Integrase_cat-core"/>
</dbReference>
<organism evidence="9 10">
    <name type="scientific">Aphis craccivora</name>
    <name type="common">Cowpea aphid</name>
    <dbReference type="NCBI Taxonomy" id="307492"/>
    <lineage>
        <taxon>Eukaryota</taxon>
        <taxon>Metazoa</taxon>
        <taxon>Ecdysozoa</taxon>
        <taxon>Arthropoda</taxon>
        <taxon>Hexapoda</taxon>
        <taxon>Insecta</taxon>
        <taxon>Pterygota</taxon>
        <taxon>Neoptera</taxon>
        <taxon>Paraneoptera</taxon>
        <taxon>Hemiptera</taxon>
        <taxon>Sternorrhyncha</taxon>
        <taxon>Aphidomorpha</taxon>
        <taxon>Aphidoidea</taxon>
        <taxon>Aphididae</taxon>
        <taxon>Aphidini</taxon>
        <taxon>Aphis</taxon>
        <taxon>Aphis</taxon>
    </lineage>
</organism>
<keyword evidence="3" id="KW-0548">Nucleotidyltransferase</keyword>
<reference evidence="9 10" key="1">
    <citation type="submission" date="2019-08" db="EMBL/GenBank/DDBJ databases">
        <title>Whole genome of Aphis craccivora.</title>
        <authorList>
            <person name="Voronova N.V."/>
            <person name="Shulinski R.S."/>
            <person name="Bandarenka Y.V."/>
            <person name="Zhorov D.G."/>
            <person name="Warner D."/>
        </authorList>
    </citation>
    <scope>NUCLEOTIDE SEQUENCE [LARGE SCALE GENOMIC DNA]</scope>
    <source>
        <strain evidence="9">180601</strain>
        <tissue evidence="9">Whole Body</tissue>
    </source>
</reference>
<dbReference type="SUPFAM" id="SSF53098">
    <property type="entry name" value="Ribonuclease H-like"/>
    <property type="match status" value="1"/>
</dbReference>
<dbReference type="Pfam" id="PF00665">
    <property type="entry name" value="rve"/>
    <property type="match status" value="1"/>
</dbReference>
<keyword evidence="10" id="KW-1185">Reference proteome</keyword>
<gene>
    <name evidence="9" type="ORF">FWK35_00037445</name>
</gene>
<evidence type="ECO:0000256" key="3">
    <source>
        <dbReference type="ARBA" id="ARBA00022695"/>
    </source>
</evidence>